<accession>A0A4R1B6X7</accession>
<protein>
    <recommendedName>
        <fullName evidence="4">Transporter</fullName>
    </recommendedName>
</protein>
<dbReference type="SUPFAM" id="SSF103515">
    <property type="entry name" value="Autotransporter"/>
    <property type="match status" value="1"/>
</dbReference>
<feature type="signal peptide" evidence="1">
    <location>
        <begin position="1"/>
        <end position="21"/>
    </location>
</feature>
<evidence type="ECO:0008006" key="4">
    <source>
        <dbReference type="Google" id="ProtNLM"/>
    </source>
</evidence>
<comment type="caution">
    <text evidence="2">The sequence shown here is derived from an EMBL/GenBank/DDBJ whole genome shotgun (WGS) entry which is preliminary data.</text>
</comment>
<gene>
    <name evidence="2" type="ORF">EPD60_16380</name>
</gene>
<dbReference type="OrthoDB" id="1405967at2"/>
<keyword evidence="3" id="KW-1185">Reference proteome</keyword>
<dbReference type="Proteomes" id="UP000295334">
    <property type="component" value="Unassembled WGS sequence"/>
</dbReference>
<evidence type="ECO:0000256" key="1">
    <source>
        <dbReference type="SAM" id="SignalP"/>
    </source>
</evidence>
<reference evidence="2 3" key="1">
    <citation type="submission" date="2019-03" db="EMBL/GenBank/DDBJ databases">
        <authorList>
            <person name="Kim M.K.M."/>
        </authorList>
    </citation>
    <scope>NUCLEOTIDE SEQUENCE [LARGE SCALE GENOMIC DNA]</scope>
    <source>
        <strain evidence="2 3">17J68-12</strain>
    </source>
</reference>
<feature type="chain" id="PRO_5020877625" description="Transporter" evidence="1">
    <location>
        <begin position="22"/>
        <end position="296"/>
    </location>
</feature>
<proteinExistence type="predicted"/>
<dbReference type="EMBL" id="SJZI01000052">
    <property type="protein sequence ID" value="TCJ12128.1"/>
    <property type="molecule type" value="Genomic_DNA"/>
</dbReference>
<evidence type="ECO:0000313" key="3">
    <source>
        <dbReference type="Proteomes" id="UP000295334"/>
    </source>
</evidence>
<keyword evidence="1" id="KW-0732">Signal</keyword>
<evidence type="ECO:0000313" key="2">
    <source>
        <dbReference type="EMBL" id="TCJ12128.1"/>
    </source>
</evidence>
<dbReference type="RefSeq" id="WP_131450604.1">
    <property type="nucleotide sequence ID" value="NZ_SJZI01000052.1"/>
</dbReference>
<name>A0A4R1B6X7_9BACT</name>
<dbReference type="AlphaFoldDB" id="A0A4R1B6X7"/>
<organism evidence="2 3">
    <name type="scientific">Flaviaesturariibacter flavus</name>
    <dbReference type="NCBI Taxonomy" id="2502780"/>
    <lineage>
        <taxon>Bacteria</taxon>
        <taxon>Pseudomonadati</taxon>
        <taxon>Bacteroidota</taxon>
        <taxon>Chitinophagia</taxon>
        <taxon>Chitinophagales</taxon>
        <taxon>Chitinophagaceae</taxon>
        <taxon>Flaviaestuariibacter</taxon>
    </lineage>
</organism>
<sequence>MKRILTTVLAGILLAATPAAACDICGCGVSYYNPYLFPHLSKSYIGLSSIHRTYTTLSHEGDASRERYHTLLLTAQYSLSRKIQLVGMLPWQFNTLQSSTGERHLSGAGDVTLLGQYRPWEHNSDKGIRQAVLVGAGVKLATGRYVPAATNKADDQNFQLGSGSNDLLLNGSYRVSLRKLTFSVSASYKYNNANSDDYRFGDIANVGIQAAWRQEWRRWSLSPYVQVSGDWMLKDADQHVLQTVSGGSVCYAGGGFDVNNRRLAFGASYQFAAAQDLAGGQIRVQPRLSLRTSVTF</sequence>
<dbReference type="InterPro" id="IPR036709">
    <property type="entry name" value="Autotransporte_beta_dom_sf"/>
</dbReference>